<dbReference type="RefSeq" id="WP_317081258.1">
    <property type="nucleotide sequence ID" value="NZ_CP136594.1"/>
</dbReference>
<dbReference type="AlphaFoldDB" id="A0AA97F9B9"/>
<gene>
    <name evidence="2" type="ORF">RB602_13605</name>
</gene>
<name>A0AA97F9B9_9SPHN</name>
<sequence>MRMTMLLATSTIALAVSAPGSAFANTAAPEAIAAADAMIDSHEDQTEGEKLRAIFSADDQANLKRNPLFALFRGDMRYADQFGDYISDAYNEAEKKAAEDNLAALAAIDTTKLNSVDAIAYQVFKRNQESSLKGYSDEILPLTIVRPLNHFSGFHTFYPTFASGKGAAPFKTVTDYENNLKRHRGFIRLMDASIERFKQGEESGVFETKLTIRNVIEQLDTQLAQAPEESPYYGPINSFPEDFSEADKERLTAEYRDIITKGIYPVYTRMRDYLRDDYLPQARDGVGLSYMKGGDRMYQHLLEQTTTLPLTANEIHELGLSEVARITTEMEAIKNEVAFDGTLKEFFDFIRTDPQFKPESREALTQAYYDLGKKVDAVIETQFKVIPKTPLEIRPYEPFREKFQAGGSYQSGTPDGSRPGIFYFNAYDLPSRTTPGQTTLYLHEGAPGHHFQISLAQENDDLPAFMRFGGNTAYVEGWALYSEKLGFPMGLFDDPYQRLGHLDDEMLRAMRLVVDTGLHSKGWTREQAIQYMLDNSSMGETDATAEVERYIAIPSQAVAYKIGALTIQRLKKEAQAELGDRFDPREFHDQILNTGALPMSVLEAKIKDWVESVKTS</sequence>
<evidence type="ECO:0000313" key="2">
    <source>
        <dbReference type="EMBL" id="WOE74860.1"/>
    </source>
</evidence>
<accession>A0AA97F9B9</accession>
<dbReference type="InterPro" id="IPR010281">
    <property type="entry name" value="DUF885"/>
</dbReference>
<keyword evidence="3" id="KW-1185">Reference proteome</keyword>
<keyword evidence="1" id="KW-0732">Signal</keyword>
<dbReference type="Proteomes" id="UP001302429">
    <property type="component" value="Chromosome"/>
</dbReference>
<feature type="chain" id="PRO_5041654205" evidence="1">
    <location>
        <begin position="25"/>
        <end position="616"/>
    </location>
</feature>
<evidence type="ECO:0000313" key="3">
    <source>
        <dbReference type="Proteomes" id="UP001302429"/>
    </source>
</evidence>
<dbReference type="PANTHER" id="PTHR33361:SF16">
    <property type="entry name" value="DUF885 DOMAIN-CONTAINING PROTEIN"/>
    <property type="match status" value="1"/>
</dbReference>
<feature type="signal peptide" evidence="1">
    <location>
        <begin position="1"/>
        <end position="24"/>
    </location>
</feature>
<dbReference type="EMBL" id="CP136594">
    <property type="protein sequence ID" value="WOE74860.1"/>
    <property type="molecule type" value="Genomic_DNA"/>
</dbReference>
<dbReference type="Pfam" id="PF05960">
    <property type="entry name" value="DUF885"/>
    <property type="match status" value="1"/>
</dbReference>
<dbReference type="PANTHER" id="PTHR33361">
    <property type="entry name" value="GLR0591 PROTEIN"/>
    <property type="match status" value="1"/>
</dbReference>
<organism evidence="2 3">
    <name type="scientific">Alterisphingorhabdus coralli</name>
    <dbReference type="NCBI Taxonomy" id="3071408"/>
    <lineage>
        <taxon>Bacteria</taxon>
        <taxon>Pseudomonadati</taxon>
        <taxon>Pseudomonadota</taxon>
        <taxon>Alphaproteobacteria</taxon>
        <taxon>Sphingomonadales</taxon>
        <taxon>Sphingomonadaceae</taxon>
        <taxon>Alterisphingorhabdus (ex Yan et al. 2024)</taxon>
    </lineage>
</organism>
<reference evidence="2 3" key="1">
    <citation type="submission" date="2023-10" db="EMBL/GenBank/DDBJ databases">
        <title>Complete genome sequence of a Sphingomonadaceae bacterium.</title>
        <authorList>
            <person name="Yan C."/>
        </authorList>
    </citation>
    <scope>NUCLEOTIDE SEQUENCE [LARGE SCALE GENOMIC DNA]</scope>
    <source>
        <strain evidence="2 3">SCSIO 66989</strain>
    </source>
</reference>
<protein>
    <submittedName>
        <fullName evidence="2">DUF885 domain-containing protein</fullName>
    </submittedName>
</protein>
<dbReference type="KEGG" id="acoa:RB602_13605"/>
<evidence type="ECO:0000256" key="1">
    <source>
        <dbReference type="SAM" id="SignalP"/>
    </source>
</evidence>
<proteinExistence type="predicted"/>